<evidence type="ECO:0000313" key="1">
    <source>
        <dbReference type="EMBL" id="GLX70572.1"/>
    </source>
</evidence>
<evidence type="ECO:0000313" key="2">
    <source>
        <dbReference type="Proteomes" id="UP001157114"/>
    </source>
</evidence>
<accession>A0ABQ6GIQ1</accession>
<dbReference type="EMBL" id="BSSQ01000019">
    <property type="protein sequence ID" value="GLX70572.1"/>
    <property type="molecule type" value="Genomic_DNA"/>
</dbReference>
<comment type="caution">
    <text evidence="1">The sequence shown here is derived from an EMBL/GenBank/DDBJ whole genome shotgun (WGS) entry which is preliminary data.</text>
</comment>
<proteinExistence type="predicted"/>
<name>A0ABQ6GIQ1_9BACL</name>
<gene>
    <name evidence="1" type="ORF">MU1_49180</name>
</gene>
<organism evidence="1 2">
    <name type="scientific">Paenibacillus glycanilyticus</name>
    <dbReference type="NCBI Taxonomy" id="126569"/>
    <lineage>
        <taxon>Bacteria</taxon>
        <taxon>Bacillati</taxon>
        <taxon>Bacillota</taxon>
        <taxon>Bacilli</taxon>
        <taxon>Bacillales</taxon>
        <taxon>Paenibacillaceae</taxon>
        <taxon>Paenibacillus</taxon>
    </lineage>
</organism>
<dbReference type="Proteomes" id="UP001157114">
    <property type="component" value="Unassembled WGS sequence"/>
</dbReference>
<protein>
    <submittedName>
        <fullName evidence="1">Uncharacterized protein</fullName>
    </submittedName>
</protein>
<keyword evidence="2" id="KW-1185">Reference proteome</keyword>
<reference evidence="1 2" key="1">
    <citation type="submission" date="2023-03" db="EMBL/GenBank/DDBJ databases">
        <title>Draft genome sequence of the bacteria which degrade cell wall of Tricholomamatutake.</title>
        <authorList>
            <person name="Konishi Y."/>
            <person name="Fukuta Y."/>
            <person name="Shirasaka N."/>
        </authorList>
    </citation>
    <scope>NUCLEOTIDE SEQUENCE [LARGE SCALE GENOMIC DNA]</scope>
    <source>
        <strain evidence="2">mu1</strain>
    </source>
</reference>
<sequence>MTSAVANFESTIVDYLPFGAWINKKAAKIRDFLSVRLQFGLPFNIFIPLLKKTFHISLQKEDIG</sequence>